<dbReference type="InterPro" id="IPR005115">
    <property type="entry name" value="Gly_transporter"/>
</dbReference>
<evidence type="ECO:0000256" key="1">
    <source>
        <dbReference type="ARBA" id="ARBA00004651"/>
    </source>
</evidence>
<evidence type="ECO:0000256" key="4">
    <source>
        <dbReference type="ARBA" id="ARBA00022692"/>
    </source>
</evidence>
<dbReference type="GO" id="GO:0005886">
    <property type="term" value="C:plasma membrane"/>
    <property type="evidence" value="ECO:0007669"/>
    <property type="project" value="UniProtKB-SubCell"/>
</dbReference>
<keyword evidence="3" id="KW-1003">Cell membrane</keyword>
<evidence type="ECO:0000256" key="5">
    <source>
        <dbReference type="ARBA" id="ARBA00022989"/>
    </source>
</evidence>
<evidence type="ECO:0000313" key="10">
    <source>
        <dbReference type="Proteomes" id="UP000198823"/>
    </source>
</evidence>
<proteinExistence type="inferred from homology"/>
<comment type="subcellular location">
    <subcellularLocation>
        <location evidence="1">Cell membrane</location>
        <topology evidence="1">Multi-pass membrane protein</topology>
    </subcellularLocation>
</comment>
<evidence type="ECO:0000256" key="7">
    <source>
        <dbReference type="SAM" id="Phobius"/>
    </source>
</evidence>
<comment type="similarity">
    <text evidence="2">Belongs to the UPF0126 family.</text>
</comment>
<feature type="transmembrane region" description="Helical" evidence="7">
    <location>
        <begin position="12"/>
        <end position="35"/>
    </location>
</feature>
<protein>
    <submittedName>
        <fullName evidence="9">Uncharacterized membrane protein YeiH</fullName>
    </submittedName>
</protein>
<dbReference type="EMBL" id="FNAR01000012">
    <property type="protein sequence ID" value="SDE58984.1"/>
    <property type="molecule type" value="Genomic_DNA"/>
</dbReference>
<feature type="transmembrane region" description="Helical" evidence="7">
    <location>
        <begin position="103"/>
        <end position="124"/>
    </location>
</feature>
<feature type="transmembrane region" description="Helical" evidence="7">
    <location>
        <begin position="70"/>
        <end position="91"/>
    </location>
</feature>
<gene>
    <name evidence="9" type="ORF">SAMN04488126_11276</name>
</gene>
<accession>A0A1G7E5H6</accession>
<feature type="domain" description="Glycine transporter" evidence="8">
    <location>
        <begin position="18"/>
        <end position="91"/>
    </location>
</feature>
<evidence type="ECO:0000256" key="3">
    <source>
        <dbReference type="ARBA" id="ARBA00022475"/>
    </source>
</evidence>
<evidence type="ECO:0000256" key="2">
    <source>
        <dbReference type="ARBA" id="ARBA00008193"/>
    </source>
</evidence>
<feature type="transmembrane region" description="Helical" evidence="7">
    <location>
        <begin position="163"/>
        <end position="180"/>
    </location>
</feature>
<dbReference type="Proteomes" id="UP000198823">
    <property type="component" value="Unassembled WGS sequence"/>
</dbReference>
<dbReference type="PANTHER" id="PTHR30506">
    <property type="entry name" value="INNER MEMBRANE PROTEIN"/>
    <property type="match status" value="1"/>
</dbReference>
<feature type="domain" description="Glycine transporter" evidence="8">
    <location>
        <begin position="106"/>
        <end position="175"/>
    </location>
</feature>
<dbReference type="PANTHER" id="PTHR30506:SF3">
    <property type="entry name" value="UPF0126 INNER MEMBRANE PROTEIN YADS-RELATED"/>
    <property type="match status" value="1"/>
</dbReference>
<evidence type="ECO:0000313" key="9">
    <source>
        <dbReference type="EMBL" id="SDE58984.1"/>
    </source>
</evidence>
<feature type="transmembrane region" description="Helical" evidence="7">
    <location>
        <begin position="42"/>
        <end position="64"/>
    </location>
</feature>
<keyword evidence="4 7" id="KW-0812">Transmembrane</keyword>
<keyword evidence="5 7" id="KW-1133">Transmembrane helix</keyword>
<dbReference type="Pfam" id="PF03458">
    <property type="entry name" value="Gly_transporter"/>
    <property type="match status" value="2"/>
</dbReference>
<dbReference type="AlphaFoldDB" id="A0A1G7E5H6"/>
<keyword evidence="6 7" id="KW-0472">Membrane</keyword>
<feature type="transmembrane region" description="Helical" evidence="7">
    <location>
        <begin position="130"/>
        <end position="151"/>
    </location>
</feature>
<dbReference type="STRING" id="426756.SAMN04488126_11276"/>
<evidence type="ECO:0000256" key="6">
    <source>
        <dbReference type="ARBA" id="ARBA00023136"/>
    </source>
</evidence>
<name>A0A1G7E5H6_9BACL</name>
<reference evidence="9 10" key="1">
    <citation type="submission" date="2016-10" db="EMBL/GenBank/DDBJ databases">
        <authorList>
            <person name="de Groot N.N."/>
        </authorList>
    </citation>
    <scope>NUCLEOTIDE SEQUENCE [LARGE SCALE GENOMIC DNA]</scope>
    <source>
        <strain evidence="9 10">CGMCC 1.6762</strain>
    </source>
</reference>
<organism evidence="9 10">
    <name type="scientific">Bhargavaea beijingensis</name>
    <dbReference type="NCBI Taxonomy" id="426756"/>
    <lineage>
        <taxon>Bacteria</taxon>
        <taxon>Bacillati</taxon>
        <taxon>Bacillota</taxon>
        <taxon>Bacilli</taxon>
        <taxon>Bacillales</taxon>
        <taxon>Caryophanaceae</taxon>
        <taxon>Bhargavaea</taxon>
    </lineage>
</organism>
<sequence>MVAWLEGKDGAAYMTWDVLNIIGTLAFAISGAIVAMEEDFDIFGVMILGFTTAFGGGTVRNLLIGIPVDLIWTQGNLFILAFSAILVVFLFPNHWWIHYWNRWGIFFDAIGLAAFAIQGAFMAVESGASLAGVIVAATMTGAGGGMIRDLFAGRKPMIFRDEIYALWAALGGLLIGLGMIEGAWMTGSLLAAIVVLRMLSVTYKWHLPKSSLT</sequence>
<evidence type="ECO:0000259" key="8">
    <source>
        <dbReference type="Pfam" id="PF03458"/>
    </source>
</evidence>